<dbReference type="EMBL" id="AP019860">
    <property type="protein sequence ID" value="BBM82218.1"/>
    <property type="molecule type" value="Genomic_DNA"/>
</dbReference>
<dbReference type="Gene3D" id="1.10.510.10">
    <property type="entry name" value="Transferase(Phosphotransferase) domain 1"/>
    <property type="match status" value="1"/>
</dbReference>
<evidence type="ECO:0000256" key="6">
    <source>
        <dbReference type="ARBA" id="ARBA00022840"/>
    </source>
</evidence>
<evidence type="ECO:0000256" key="7">
    <source>
        <dbReference type="PROSITE-ProRule" id="PRU10141"/>
    </source>
</evidence>
<dbReference type="FunFam" id="1.10.510.10:FF:000021">
    <property type="entry name" value="Serine/threonine protein kinase"/>
    <property type="match status" value="1"/>
</dbReference>
<dbReference type="InterPro" id="IPR008271">
    <property type="entry name" value="Ser/Thr_kinase_AS"/>
</dbReference>
<keyword evidence="2" id="KW-0723">Serine/threonine-protein kinase</keyword>
<dbReference type="OrthoDB" id="6111975at2"/>
<dbReference type="PROSITE" id="PS50011">
    <property type="entry name" value="PROTEIN_KINASE_DOM"/>
    <property type="match status" value="1"/>
</dbReference>
<feature type="transmembrane region" description="Helical" evidence="8">
    <location>
        <begin position="326"/>
        <end position="345"/>
    </location>
</feature>
<proteinExistence type="predicted"/>
<dbReference type="GO" id="GO:0004674">
    <property type="term" value="F:protein serine/threonine kinase activity"/>
    <property type="evidence" value="ECO:0007669"/>
    <property type="project" value="UniProtKB-KW"/>
</dbReference>
<dbReference type="PROSITE" id="PS00107">
    <property type="entry name" value="PROTEIN_KINASE_ATP"/>
    <property type="match status" value="1"/>
</dbReference>
<sequence length="347" mass="39730">MSGHKTRKISKNDLQQKENVFSLSQDMIEGILNVANSEHSQEHVQENELIVNRYRIIKKLGEGGMGMVYQVKDEHLDNQIVAIKVTIAEAGDSHTNTRFSREIEMMRQLQHPNIMKVYDAGKHHSHLFYTMEYIEGKPFYEFLWQNFTINKGVEIIIKVAQAVHFAHENSIVHRDLKPDNIMITNDLRPILMDFGIAKIVESHTQLTKSGFVMGTPFYMSPEQALGSEVDHLSDVYALGVILYEFITGSLPFTGKSNKETLSAVVNDLPQSPMAINLKVDERLNDICLKALSKNKKNRHVSAREFAMELEKYLHDNGTINSDKRKWLLLTNVIILIILALLVYYFTL</sequence>
<dbReference type="SMART" id="SM00220">
    <property type="entry name" value="S_TKc"/>
    <property type="match status" value="1"/>
</dbReference>
<dbReference type="RefSeq" id="WP_151966469.1">
    <property type="nucleotide sequence ID" value="NZ_AP019860.1"/>
</dbReference>
<name>A0A5S9II20_UABAM</name>
<dbReference type="CDD" id="cd14014">
    <property type="entry name" value="STKc_PknB_like"/>
    <property type="match status" value="1"/>
</dbReference>
<evidence type="ECO:0000256" key="1">
    <source>
        <dbReference type="ARBA" id="ARBA00012513"/>
    </source>
</evidence>
<evidence type="ECO:0000256" key="8">
    <source>
        <dbReference type="SAM" id="Phobius"/>
    </source>
</evidence>
<organism evidence="10 11">
    <name type="scientific">Uabimicrobium amorphum</name>
    <dbReference type="NCBI Taxonomy" id="2596890"/>
    <lineage>
        <taxon>Bacteria</taxon>
        <taxon>Pseudomonadati</taxon>
        <taxon>Planctomycetota</taxon>
        <taxon>Candidatus Uabimicrobiia</taxon>
        <taxon>Candidatus Uabimicrobiales</taxon>
        <taxon>Candidatus Uabimicrobiaceae</taxon>
        <taxon>Candidatus Uabimicrobium</taxon>
    </lineage>
</organism>
<dbReference type="PANTHER" id="PTHR43289:SF6">
    <property type="entry name" value="SERINE_THREONINE-PROTEIN KINASE NEKL-3"/>
    <property type="match status" value="1"/>
</dbReference>
<keyword evidence="11" id="KW-1185">Reference proteome</keyword>
<evidence type="ECO:0000256" key="4">
    <source>
        <dbReference type="ARBA" id="ARBA00022741"/>
    </source>
</evidence>
<evidence type="ECO:0000313" key="11">
    <source>
        <dbReference type="Proteomes" id="UP000326354"/>
    </source>
</evidence>
<dbReference type="InterPro" id="IPR011009">
    <property type="entry name" value="Kinase-like_dom_sf"/>
</dbReference>
<dbReference type="PANTHER" id="PTHR43289">
    <property type="entry name" value="MITOGEN-ACTIVATED PROTEIN KINASE KINASE KINASE 20-RELATED"/>
    <property type="match status" value="1"/>
</dbReference>
<keyword evidence="8" id="KW-1133">Transmembrane helix</keyword>
<accession>A0A5S9II20</accession>
<evidence type="ECO:0000259" key="9">
    <source>
        <dbReference type="PROSITE" id="PS50011"/>
    </source>
</evidence>
<keyword evidence="8" id="KW-0472">Membrane</keyword>
<dbReference type="Gene3D" id="3.30.200.20">
    <property type="entry name" value="Phosphorylase Kinase, domain 1"/>
    <property type="match status" value="1"/>
</dbReference>
<evidence type="ECO:0000313" key="10">
    <source>
        <dbReference type="EMBL" id="BBM82218.1"/>
    </source>
</evidence>
<evidence type="ECO:0000256" key="5">
    <source>
        <dbReference type="ARBA" id="ARBA00022777"/>
    </source>
</evidence>
<keyword evidence="5 10" id="KW-0418">Kinase</keyword>
<keyword evidence="6 7" id="KW-0067">ATP-binding</keyword>
<evidence type="ECO:0000256" key="2">
    <source>
        <dbReference type="ARBA" id="ARBA00022527"/>
    </source>
</evidence>
<dbReference type="SUPFAM" id="SSF56112">
    <property type="entry name" value="Protein kinase-like (PK-like)"/>
    <property type="match status" value="1"/>
</dbReference>
<dbReference type="Pfam" id="PF00069">
    <property type="entry name" value="Pkinase"/>
    <property type="match status" value="1"/>
</dbReference>
<reference evidence="10 11" key="1">
    <citation type="submission" date="2019-08" db="EMBL/GenBank/DDBJ databases">
        <title>Complete genome sequence of Candidatus Uab amorphum.</title>
        <authorList>
            <person name="Shiratori T."/>
            <person name="Suzuki S."/>
            <person name="Kakizawa Y."/>
            <person name="Ishida K."/>
        </authorList>
    </citation>
    <scope>NUCLEOTIDE SEQUENCE [LARGE SCALE GENOMIC DNA]</scope>
    <source>
        <strain evidence="10 11">SRT547</strain>
    </source>
</reference>
<dbReference type="InterPro" id="IPR000719">
    <property type="entry name" value="Prot_kinase_dom"/>
</dbReference>
<gene>
    <name evidence="10" type="ORF">UABAM_00561</name>
</gene>
<keyword evidence="3" id="KW-0808">Transferase</keyword>
<feature type="binding site" evidence="7">
    <location>
        <position position="84"/>
    </location>
    <ligand>
        <name>ATP</name>
        <dbReference type="ChEBI" id="CHEBI:30616"/>
    </ligand>
</feature>
<feature type="domain" description="Protein kinase" evidence="9">
    <location>
        <begin position="54"/>
        <end position="313"/>
    </location>
</feature>
<dbReference type="EC" id="2.7.11.1" evidence="1"/>
<keyword evidence="8" id="KW-0812">Transmembrane</keyword>
<protein>
    <recommendedName>
        <fullName evidence="1">non-specific serine/threonine protein kinase</fullName>
        <ecNumber evidence="1">2.7.11.1</ecNumber>
    </recommendedName>
</protein>
<keyword evidence="4 7" id="KW-0547">Nucleotide-binding</keyword>
<dbReference type="KEGG" id="uam:UABAM_00561"/>
<dbReference type="InterPro" id="IPR017441">
    <property type="entry name" value="Protein_kinase_ATP_BS"/>
</dbReference>
<evidence type="ECO:0000256" key="3">
    <source>
        <dbReference type="ARBA" id="ARBA00022679"/>
    </source>
</evidence>
<dbReference type="AlphaFoldDB" id="A0A5S9II20"/>
<dbReference type="Proteomes" id="UP000326354">
    <property type="component" value="Chromosome"/>
</dbReference>
<dbReference type="GO" id="GO:0005524">
    <property type="term" value="F:ATP binding"/>
    <property type="evidence" value="ECO:0007669"/>
    <property type="project" value="UniProtKB-UniRule"/>
</dbReference>
<dbReference type="PROSITE" id="PS00108">
    <property type="entry name" value="PROTEIN_KINASE_ST"/>
    <property type="match status" value="1"/>
</dbReference>